<protein>
    <submittedName>
        <fullName evidence="2">Uncharacterized protein</fullName>
    </submittedName>
</protein>
<keyword evidence="3" id="KW-1185">Reference proteome</keyword>
<proteinExistence type="predicted"/>
<dbReference type="Proteomes" id="UP001500683">
    <property type="component" value="Unassembled WGS sequence"/>
</dbReference>
<evidence type="ECO:0000313" key="2">
    <source>
        <dbReference type="EMBL" id="GAA4082711.1"/>
    </source>
</evidence>
<dbReference type="RefSeq" id="WP_344951444.1">
    <property type="nucleotide sequence ID" value="NZ_BAAAZG010000035.1"/>
</dbReference>
<evidence type="ECO:0000313" key="3">
    <source>
        <dbReference type="Proteomes" id="UP001500683"/>
    </source>
</evidence>
<name>A0ABP7W7E2_9ACTN</name>
<organism evidence="2 3">
    <name type="scientific">Actinomadura miaoliensis</name>
    <dbReference type="NCBI Taxonomy" id="430685"/>
    <lineage>
        <taxon>Bacteria</taxon>
        <taxon>Bacillati</taxon>
        <taxon>Actinomycetota</taxon>
        <taxon>Actinomycetes</taxon>
        <taxon>Streptosporangiales</taxon>
        <taxon>Thermomonosporaceae</taxon>
        <taxon>Actinomadura</taxon>
    </lineage>
</organism>
<gene>
    <name evidence="2" type="ORF">GCM10022214_47460</name>
</gene>
<comment type="caution">
    <text evidence="2">The sequence shown here is derived from an EMBL/GenBank/DDBJ whole genome shotgun (WGS) entry which is preliminary data.</text>
</comment>
<evidence type="ECO:0000256" key="1">
    <source>
        <dbReference type="SAM" id="MobiDB-lite"/>
    </source>
</evidence>
<feature type="region of interest" description="Disordered" evidence="1">
    <location>
        <begin position="35"/>
        <end position="73"/>
    </location>
</feature>
<reference evidence="3" key="1">
    <citation type="journal article" date="2019" name="Int. J. Syst. Evol. Microbiol.">
        <title>The Global Catalogue of Microorganisms (GCM) 10K type strain sequencing project: providing services to taxonomists for standard genome sequencing and annotation.</title>
        <authorList>
            <consortium name="The Broad Institute Genomics Platform"/>
            <consortium name="The Broad Institute Genome Sequencing Center for Infectious Disease"/>
            <person name="Wu L."/>
            <person name="Ma J."/>
        </authorList>
    </citation>
    <scope>NUCLEOTIDE SEQUENCE [LARGE SCALE GENOMIC DNA]</scope>
    <source>
        <strain evidence="3">JCM 16702</strain>
    </source>
</reference>
<dbReference type="EMBL" id="BAAAZG010000035">
    <property type="protein sequence ID" value="GAA4082711.1"/>
    <property type="molecule type" value="Genomic_DNA"/>
</dbReference>
<accession>A0ABP7W7E2</accession>
<sequence>MKHKIRTTMRPHTVTEVGDAELLDLQRQGLIADVTDQASGTQAQPPHPQAMTTARPDIPARSTRRKRDSQEAE</sequence>